<dbReference type="Proteomes" id="UP001428290">
    <property type="component" value="Unassembled WGS sequence"/>
</dbReference>
<gene>
    <name evidence="6 8" type="primary">mqnC</name>
    <name evidence="8" type="ORF">Hgul01_00665</name>
</gene>
<dbReference type="NCBIfam" id="TIGR00423">
    <property type="entry name" value="CofH family radical SAM protein"/>
    <property type="match status" value="1"/>
</dbReference>
<organism evidence="8 9">
    <name type="scientific">Herpetosiphon gulosus</name>
    <dbReference type="NCBI Taxonomy" id="1973496"/>
    <lineage>
        <taxon>Bacteria</taxon>
        <taxon>Bacillati</taxon>
        <taxon>Chloroflexota</taxon>
        <taxon>Chloroflexia</taxon>
        <taxon>Herpetosiphonales</taxon>
        <taxon>Herpetosiphonaceae</taxon>
        <taxon>Herpetosiphon</taxon>
    </lineage>
</organism>
<dbReference type="PANTHER" id="PTHR43076">
    <property type="entry name" value="FO SYNTHASE (COFH)"/>
    <property type="match status" value="1"/>
</dbReference>
<keyword evidence="6" id="KW-0560">Oxidoreductase</keyword>
<dbReference type="PANTHER" id="PTHR43076:SF1">
    <property type="entry name" value="LIPOYL SYNTHASE 2"/>
    <property type="match status" value="1"/>
</dbReference>
<evidence type="ECO:0000256" key="2">
    <source>
        <dbReference type="ARBA" id="ARBA00022691"/>
    </source>
</evidence>
<dbReference type="SFLD" id="SFLDG01064">
    <property type="entry name" value="F420__menaquinone_cofactor_bio"/>
    <property type="match status" value="1"/>
</dbReference>
<evidence type="ECO:0000313" key="9">
    <source>
        <dbReference type="Proteomes" id="UP001428290"/>
    </source>
</evidence>
<evidence type="ECO:0000256" key="3">
    <source>
        <dbReference type="ARBA" id="ARBA00022723"/>
    </source>
</evidence>
<dbReference type="PROSITE" id="PS51918">
    <property type="entry name" value="RADICAL_SAM"/>
    <property type="match status" value="1"/>
</dbReference>
<comment type="pathway">
    <text evidence="6">Quinol/quinone metabolism; menaquinone biosynthesis.</text>
</comment>
<dbReference type="SFLD" id="SFLDS00029">
    <property type="entry name" value="Radical_SAM"/>
    <property type="match status" value="1"/>
</dbReference>
<dbReference type="SFLD" id="SFLDF00342">
    <property type="entry name" value="cyclic_dehypoxanthine_futalosi"/>
    <property type="match status" value="1"/>
</dbReference>
<dbReference type="EMBL" id="BAABRU010000002">
    <property type="protein sequence ID" value="GAA5526884.1"/>
    <property type="molecule type" value="Genomic_DNA"/>
</dbReference>
<comment type="catalytic activity">
    <reaction evidence="6">
        <text>dehypoxanthine futalosine + S-adenosyl-L-methionine = cyclic dehypoxanthinylfutalosinate + 5'-deoxyadenosine + L-methionine + H(+)</text>
        <dbReference type="Rhea" id="RHEA:33083"/>
        <dbReference type="ChEBI" id="CHEBI:15378"/>
        <dbReference type="ChEBI" id="CHEBI:17319"/>
        <dbReference type="ChEBI" id="CHEBI:57844"/>
        <dbReference type="ChEBI" id="CHEBI:58864"/>
        <dbReference type="ChEBI" id="CHEBI:59789"/>
        <dbReference type="ChEBI" id="CHEBI:64270"/>
        <dbReference type="EC" id="1.21.98.1"/>
    </reaction>
</comment>
<accession>A0ABP9WUW7</accession>
<reference evidence="8 9" key="1">
    <citation type="submission" date="2024-02" db="EMBL/GenBank/DDBJ databases">
        <title>Herpetosiphon gulosus NBRC 112829.</title>
        <authorList>
            <person name="Ichikawa N."/>
            <person name="Katano-Makiyama Y."/>
            <person name="Hidaka K."/>
        </authorList>
    </citation>
    <scope>NUCLEOTIDE SEQUENCE [LARGE SCALE GENOMIC DNA]</scope>
    <source>
        <strain evidence="8 9">NBRC 112829</strain>
    </source>
</reference>
<dbReference type="InterPro" id="IPR022431">
    <property type="entry name" value="Cyclic_DHFL_synthase_mqnC"/>
</dbReference>
<comment type="caution">
    <text evidence="8">The sequence shown here is derived from an EMBL/GenBank/DDBJ whole genome shotgun (WGS) entry which is preliminary data.</text>
</comment>
<dbReference type="Pfam" id="PF04055">
    <property type="entry name" value="Radical_SAM"/>
    <property type="match status" value="1"/>
</dbReference>
<dbReference type="SFLD" id="SFLDF00343">
    <property type="entry name" value="aminofutalosine_synthase_(mqnE"/>
    <property type="match status" value="1"/>
</dbReference>
<dbReference type="HAMAP" id="MF_00992">
    <property type="entry name" value="MqnC"/>
    <property type="match status" value="1"/>
</dbReference>
<keyword evidence="5 6" id="KW-0411">Iron-sulfur</keyword>
<keyword evidence="2 6" id="KW-0949">S-adenosyl-L-methionine</keyword>
<dbReference type="SUPFAM" id="SSF102114">
    <property type="entry name" value="Radical SAM enzymes"/>
    <property type="match status" value="1"/>
</dbReference>
<feature type="domain" description="Radical SAM core" evidence="7">
    <location>
        <begin position="76"/>
        <end position="320"/>
    </location>
</feature>
<evidence type="ECO:0000313" key="8">
    <source>
        <dbReference type="EMBL" id="GAA5526884.1"/>
    </source>
</evidence>
<dbReference type="Gene3D" id="3.20.20.70">
    <property type="entry name" value="Aldolase class I"/>
    <property type="match status" value="1"/>
</dbReference>
<dbReference type="InterPro" id="IPR045567">
    <property type="entry name" value="CofH/MnqC-like_C"/>
</dbReference>
<evidence type="ECO:0000256" key="6">
    <source>
        <dbReference type="HAMAP-Rule" id="MF_00992"/>
    </source>
</evidence>
<evidence type="ECO:0000256" key="1">
    <source>
        <dbReference type="ARBA" id="ARBA00022485"/>
    </source>
</evidence>
<dbReference type="InterPro" id="IPR007197">
    <property type="entry name" value="rSAM"/>
</dbReference>
<dbReference type="Pfam" id="PF19288">
    <property type="entry name" value="CofH_C"/>
    <property type="match status" value="1"/>
</dbReference>
<comment type="function">
    <text evidence="6">Radical SAM enzyme that catalyzes the cyclization of dehypoxanthine futalosine (DHFL) into cyclic dehypoxanthine futalosine (CDHFL), a step in the biosynthesis of menaquinone (MK, vitamin K2).</text>
</comment>
<feature type="binding site" evidence="6">
    <location>
        <position position="90"/>
    </location>
    <ligand>
        <name>[4Fe-4S] cluster</name>
        <dbReference type="ChEBI" id="CHEBI:49883"/>
        <note>4Fe-4S-S-AdoMet</note>
    </ligand>
</feature>
<dbReference type="EC" id="1.21.98.1" evidence="6"/>
<dbReference type="NCBIfam" id="TIGR03699">
    <property type="entry name" value="menaquin_MqnC"/>
    <property type="match status" value="1"/>
</dbReference>
<evidence type="ECO:0000256" key="4">
    <source>
        <dbReference type="ARBA" id="ARBA00023004"/>
    </source>
</evidence>
<keyword evidence="9" id="KW-1185">Reference proteome</keyword>
<dbReference type="InterPro" id="IPR020050">
    <property type="entry name" value="FO_synthase_su2"/>
</dbReference>
<comment type="similarity">
    <text evidence="6">Belongs to the radical SAM superfamily. MqnC family.</text>
</comment>
<dbReference type="InterPro" id="IPR058240">
    <property type="entry name" value="rSAM_sf"/>
</dbReference>
<proteinExistence type="inferred from homology"/>
<dbReference type="PIRSF" id="PIRSF004762">
    <property type="entry name" value="CHP00423"/>
    <property type="match status" value="1"/>
</dbReference>
<sequence length="425" mass="47567">MKYDTIEATDCIESARHQNQRGAFLIMNVQSLLEKAVNGERLSAEEGLFLYREADLLDLGMAADAIRQRLVPGNLVTYLVDRNVNYSNVCTTNCQFCGFYRPLGHPEAYVQTYEEIGARLAELVEYGGTRVLMQGGHHPELRLSWYTGLLRYLREHYPSIELDCFSPSEIDNLAKVENMSIREVLVALKEAGLAGVPGGGAEILDDEVRQRVSPLKQDAAGWLEVQGTAQSLGMATTATMVIGFGETLEQRMNHLIKLRDLQDVSLREYNNGFIAFISWTVQKSELTSLGRSKFSDDYGATAAEYLRHTAIARIMLDNFDHIQASWVTQGPKIGQVSLKFGIDDFGSTMLEENVVSNAAHDTYQCMGEREIHGFIRDAGFIPAKRDTHYNLIQAFEDPKDSESVPSMGIKQPRQAKQVEIPLMVK</sequence>
<keyword evidence="4 6" id="KW-0408">Iron</keyword>
<dbReference type="InterPro" id="IPR034405">
    <property type="entry name" value="F420"/>
</dbReference>
<dbReference type="SFLD" id="SFLDG01389">
    <property type="entry name" value="menaquinone_synthsis_involved"/>
    <property type="match status" value="1"/>
</dbReference>
<feature type="binding site" evidence="6">
    <location>
        <position position="97"/>
    </location>
    <ligand>
        <name>[4Fe-4S] cluster</name>
        <dbReference type="ChEBI" id="CHEBI:49883"/>
        <note>4Fe-4S-S-AdoMet</note>
    </ligand>
</feature>
<keyword evidence="1 6" id="KW-0004">4Fe-4S</keyword>
<feature type="binding site" evidence="6">
    <location>
        <position position="94"/>
    </location>
    <ligand>
        <name>[4Fe-4S] cluster</name>
        <dbReference type="ChEBI" id="CHEBI:49883"/>
        <note>4Fe-4S-S-AdoMet</note>
    </ligand>
</feature>
<name>A0ABP9WUW7_9CHLR</name>
<keyword evidence="6" id="KW-0474">Menaquinone biosynthesis</keyword>
<protein>
    <recommendedName>
        <fullName evidence="6">Cyclic dehypoxanthine futalosine synthase</fullName>
        <shortName evidence="6">Cyclic DHFL synthase</shortName>
        <ecNumber evidence="6">1.21.98.1</ecNumber>
    </recommendedName>
    <alternativeName>
        <fullName evidence="6">Dehypoxanthine futalosine cyclase</fullName>
        <shortName evidence="6">DHFL cyclase</shortName>
    </alternativeName>
    <alternativeName>
        <fullName evidence="6">Menaquinone biosynthetic enzyme MqnC</fullName>
    </alternativeName>
</protein>
<evidence type="ECO:0000256" key="5">
    <source>
        <dbReference type="ARBA" id="ARBA00023014"/>
    </source>
</evidence>
<evidence type="ECO:0000259" key="7">
    <source>
        <dbReference type="PROSITE" id="PS51918"/>
    </source>
</evidence>
<comment type="cofactor">
    <cofactor evidence="6">
        <name>[4Fe-4S] cluster</name>
        <dbReference type="ChEBI" id="CHEBI:49883"/>
    </cofactor>
    <text evidence="6">Binds 1 [4Fe-4S] cluster. The cluster is coordinated with 3 cysteines and an exchangeable S-adenosyl-L-methionine.</text>
</comment>
<dbReference type="InterPro" id="IPR013785">
    <property type="entry name" value="Aldolase_TIM"/>
</dbReference>
<keyword evidence="3 6" id="KW-0479">Metal-binding</keyword>